<reference evidence="2 3" key="1">
    <citation type="journal article" date="2023" name="Sci. Data">
        <title>Genome assembly of the Korean intertidal mud-creeper Batillaria attramentaria.</title>
        <authorList>
            <person name="Patra A.K."/>
            <person name="Ho P.T."/>
            <person name="Jun S."/>
            <person name="Lee S.J."/>
            <person name="Kim Y."/>
            <person name="Won Y.J."/>
        </authorList>
    </citation>
    <scope>NUCLEOTIDE SEQUENCE [LARGE SCALE GENOMIC DNA]</scope>
    <source>
        <strain evidence="2">Wonlab-2016</strain>
    </source>
</reference>
<keyword evidence="3" id="KW-1185">Reference proteome</keyword>
<proteinExistence type="predicted"/>
<name>A0ABD0J1K9_9CAEN</name>
<gene>
    <name evidence="2" type="ORF">BaRGS_00040058</name>
</gene>
<feature type="non-terminal residue" evidence="2">
    <location>
        <position position="1"/>
    </location>
</feature>
<accession>A0ABD0J1K9</accession>
<feature type="compositionally biased region" description="Basic residues" evidence="1">
    <location>
        <begin position="44"/>
        <end position="59"/>
    </location>
</feature>
<protein>
    <recommendedName>
        <fullName evidence="4">Endonuclease/exonuclease/phosphatase domain-containing protein</fullName>
    </recommendedName>
</protein>
<comment type="caution">
    <text evidence="2">The sequence shown here is derived from an EMBL/GenBank/DDBJ whole genome shotgun (WGS) entry which is preliminary data.</text>
</comment>
<dbReference type="Proteomes" id="UP001519460">
    <property type="component" value="Unassembled WGS sequence"/>
</dbReference>
<sequence>NSAPTEARNQDADSDAAEANPFPSRAQPSDETEDDDFEEGSNKTQRKRLRKRQRTHKPAPKPTLSDLGPRVHGERSSPTKRVPSVVRAPKQAVGARRVDDVIVERLKSGAYMVHCKDATIQRKLSIQNLIGGAAVTCTIPQPTTTGVIYNIPLGAHHLERLQAVIPDATRVERLKNKTGDPTKAVKITFRTAILPKTVHLGTTVAPVVPFAAPEPQGRKTEYDRDFWESQHPKPPPLTKSYAAAARSQGQQRAAAQNSARDERPRQPAPAEQPHANIKARSHPSSGSTDHVLHDLVAETDLCLNTGHHTRIPDRHECAATAIDLTFTSPALYPTLEWCPEDESLGSDHLPITITIHANQPEAPQPPPLS</sequence>
<evidence type="ECO:0000256" key="1">
    <source>
        <dbReference type="SAM" id="MobiDB-lite"/>
    </source>
</evidence>
<dbReference type="InterPro" id="IPR036691">
    <property type="entry name" value="Endo/exonu/phosph_ase_sf"/>
</dbReference>
<feature type="compositionally biased region" description="Basic and acidic residues" evidence="1">
    <location>
        <begin position="216"/>
        <end position="231"/>
    </location>
</feature>
<dbReference type="EMBL" id="JACVVK020000754">
    <property type="protein sequence ID" value="KAK7449149.1"/>
    <property type="molecule type" value="Genomic_DNA"/>
</dbReference>
<feature type="region of interest" description="Disordered" evidence="1">
    <location>
        <begin position="210"/>
        <end position="289"/>
    </location>
</feature>
<feature type="non-terminal residue" evidence="2">
    <location>
        <position position="369"/>
    </location>
</feature>
<evidence type="ECO:0000313" key="3">
    <source>
        <dbReference type="Proteomes" id="UP001519460"/>
    </source>
</evidence>
<evidence type="ECO:0000313" key="2">
    <source>
        <dbReference type="EMBL" id="KAK7449149.1"/>
    </source>
</evidence>
<dbReference type="AlphaFoldDB" id="A0ABD0J1K9"/>
<feature type="region of interest" description="Disordered" evidence="1">
    <location>
        <begin position="1"/>
        <end position="94"/>
    </location>
</feature>
<feature type="compositionally biased region" description="Low complexity" evidence="1">
    <location>
        <begin position="240"/>
        <end position="258"/>
    </location>
</feature>
<evidence type="ECO:0008006" key="4">
    <source>
        <dbReference type="Google" id="ProtNLM"/>
    </source>
</evidence>
<dbReference type="Gene3D" id="3.60.10.10">
    <property type="entry name" value="Endonuclease/exonuclease/phosphatase"/>
    <property type="match status" value="1"/>
</dbReference>
<dbReference type="SUPFAM" id="SSF56219">
    <property type="entry name" value="DNase I-like"/>
    <property type="match status" value="1"/>
</dbReference>
<organism evidence="2 3">
    <name type="scientific">Batillaria attramentaria</name>
    <dbReference type="NCBI Taxonomy" id="370345"/>
    <lineage>
        <taxon>Eukaryota</taxon>
        <taxon>Metazoa</taxon>
        <taxon>Spiralia</taxon>
        <taxon>Lophotrochozoa</taxon>
        <taxon>Mollusca</taxon>
        <taxon>Gastropoda</taxon>
        <taxon>Caenogastropoda</taxon>
        <taxon>Sorbeoconcha</taxon>
        <taxon>Cerithioidea</taxon>
        <taxon>Batillariidae</taxon>
        <taxon>Batillaria</taxon>
    </lineage>
</organism>
<feature type="compositionally biased region" description="Acidic residues" evidence="1">
    <location>
        <begin position="30"/>
        <end position="39"/>
    </location>
</feature>